<organism evidence="3">
    <name type="scientific">Echinostoma caproni</name>
    <dbReference type="NCBI Taxonomy" id="27848"/>
    <lineage>
        <taxon>Eukaryota</taxon>
        <taxon>Metazoa</taxon>
        <taxon>Spiralia</taxon>
        <taxon>Lophotrochozoa</taxon>
        <taxon>Platyhelminthes</taxon>
        <taxon>Trematoda</taxon>
        <taxon>Digenea</taxon>
        <taxon>Plagiorchiida</taxon>
        <taxon>Echinostomata</taxon>
        <taxon>Echinostomatoidea</taxon>
        <taxon>Echinostomatidae</taxon>
        <taxon>Echinostoma</taxon>
    </lineage>
</organism>
<keyword evidence="2" id="KW-1185">Reference proteome</keyword>
<dbReference type="WBParaSite" id="ECPE_0000720901-mRNA-1">
    <property type="protein sequence ID" value="ECPE_0000720901-mRNA-1"/>
    <property type="gene ID" value="ECPE_0000720901"/>
</dbReference>
<accession>A0A183AJQ8</accession>
<sequence length="184" mass="19068">MLGSGKRSLAQKLKHKLSKSTHNITIAAAKKAGGEKIYGDSRHSVLSASSSKMNQQYPDSSTMGLNQVPSGSVLSLSRDNYPIEGGTRTSGGDQLYNMNTTGPTGTNLLGTGNIGGGVGGGSLSTLQNSPYTGRSSDVYGLSRPDGAIDDSLVKLHGSQASGIDAGGWGLHAEERPKKRMEGIF</sequence>
<dbReference type="EMBL" id="UZAN01044274">
    <property type="protein sequence ID" value="VDP80422.1"/>
    <property type="molecule type" value="Genomic_DNA"/>
</dbReference>
<proteinExistence type="predicted"/>
<name>A0A183AJQ8_9TREM</name>
<reference evidence="1 2" key="2">
    <citation type="submission" date="2018-11" db="EMBL/GenBank/DDBJ databases">
        <authorList>
            <consortium name="Pathogen Informatics"/>
        </authorList>
    </citation>
    <scope>NUCLEOTIDE SEQUENCE [LARGE SCALE GENOMIC DNA]</scope>
    <source>
        <strain evidence="1 2">Egypt</strain>
    </source>
</reference>
<gene>
    <name evidence="1" type="ORF">ECPE_LOCUS7194</name>
</gene>
<evidence type="ECO:0000313" key="1">
    <source>
        <dbReference type="EMBL" id="VDP80422.1"/>
    </source>
</evidence>
<dbReference type="Proteomes" id="UP000272942">
    <property type="component" value="Unassembled WGS sequence"/>
</dbReference>
<dbReference type="AlphaFoldDB" id="A0A183AJQ8"/>
<reference evidence="3" key="1">
    <citation type="submission" date="2016-06" db="UniProtKB">
        <authorList>
            <consortium name="WormBaseParasite"/>
        </authorList>
    </citation>
    <scope>IDENTIFICATION</scope>
</reference>
<dbReference type="OrthoDB" id="6235726at2759"/>
<protein>
    <submittedName>
        <fullName evidence="3">WH2 domain-containing protein</fullName>
    </submittedName>
</protein>
<evidence type="ECO:0000313" key="2">
    <source>
        <dbReference type="Proteomes" id="UP000272942"/>
    </source>
</evidence>
<evidence type="ECO:0000313" key="3">
    <source>
        <dbReference type="WBParaSite" id="ECPE_0000720901-mRNA-1"/>
    </source>
</evidence>